<dbReference type="Proteomes" id="UP001160148">
    <property type="component" value="Unassembled WGS sequence"/>
</dbReference>
<keyword evidence="3" id="KW-1185">Reference proteome</keyword>
<evidence type="ECO:0000256" key="1">
    <source>
        <dbReference type="SAM" id="Coils"/>
    </source>
</evidence>
<name>A0AAV0X0A9_9HEMI</name>
<dbReference type="PANTHER" id="PTHR32215:SF0">
    <property type="entry name" value="CILIA- AND FLAGELLA-ASSOCIATED PROTEIN 57"/>
    <property type="match status" value="1"/>
</dbReference>
<evidence type="ECO:0000313" key="3">
    <source>
        <dbReference type="Proteomes" id="UP001160148"/>
    </source>
</evidence>
<protein>
    <submittedName>
        <fullName evidence="2">Uncharacterized protein</fullName>
    </submittedName>
</protein>
<dbReference type="EMBL" id="CARXXK010000003">
    <property type="protein sequence ID" value="CAI6361799.1"/>
    <property type="molecule type" value="Genomic_DNA"/>
</dbReference>
<proteinExistence type="predicted"/>
<gene>
    <name evidence="2" type="ORF">MEUPH1_LOCUS16942</name>
</gene>
<evidence type="ECO:0000313" key="2">
    <source>
        <dbReference type="EMBL" id="CAI6361799.1"/>
    </source>
</evidence>
<sequence>MSDLMHKIEEDADREVMEKKADFVNKLRELKKVNLNLRGELGSYKMKAKAASKEAEDLGGLLEKYEEEIAQLKVSVKIEEQTILGLKKQIQVRDDIIEQKESRIFEEKLKMKDIEKQLLLTKENVSELEQTVEPLIMEIQDKKKTIEDVSFYLI</sequence>
<dbReference type="InterPro" id="IPR052993">
    <property type="entry name" value="CFA-57"/>
</dbReference>
<accession>A0AAV0X0A9</accession>
<feature type="coiled-coil region" evidence="1">
    <location>
        <begin position="48"/>
        <end position="131"/>
    </location>
</feature>
<dbReference type="AlphaFoldDB" id="A0AAV0X0A9"/>
<keyword evidence="1" id="KW-0175">Coiled coil</keyword>
<comment type="caution">
    <text evidence="2">The sequence shown here is derived from an EMBL/GenBank/DDBJ whole genome shotgun (WGS) entry which is preliminary data.</text>
</comment>
<reference evidence="2 3" key="1">
    <citation type="submission" date="2023-01" db="EMBL/GenBank/DDBJ databases">
        <authorList>
            <person name="Whitehead M."/>
        </authorList>
    </citation>
    <scope>NUCLEOTIDE SEQUENCE [LARGE SCALE GENOMIC DNA]</scope>
</reference>
<organism evidence="2 3">
    <name type="scientific">Macrosiphum euphorbiae</name>
    <name type="common">potato aphid</name>
    <dbReference type="NCBI Taxonomy" id="13131"/>
    <lineage>
        <taxon>Eukaryota</taxon>
        <taxon>Metazoa</taxon>
        <taxon>Ecdysozoa</taxon>
        <taxon>Arthropoda</taxon>
        <taxon>Hexapoda</taxon>
        <taxon>Insecta</taxon>
        <taxon>Pterygota</taxon>
        <taxon>Neoptera</taxon>
        <taxon>Paraneoptera</taxon>
        <taxon>Hemiptera</taxon>
        <taxon>Sternorrhyncha</taxon>
        <taxon>Aphidomorpha</taxon>
        <taxon>Aphidoidea</taxon>
        <taxon>Aphididae</taxon>
        <taxon>Macrosiphini</taxon>
        <taxon>Macrosiphum</taxon>
    </lineage>
</organism>
<dbReference type="PANTHER" id="PTHR32215">
    <property type="entry name" value="CILIA- AND FLAGELLA-ASSOCIATED PROTEIN 57"/>
    <property type="match status" value="1"/>
</dbReference>